<dbReference type="AlphaFoldDB" id="Q54768"/>
<accession>Q54768</accession>
<dbReference type="EMBL" id="U59236">
    <property type="protein sequence ID" value="AAB82042.1"/>
    <property type="molecule type" value="Genomic_DNA"/>
</dbReference>
<name>Q54768_SYNE7</name>
<proteinExistence type="predicted"/>
<organism evidence="1">
    <name type="scientific">Synechococcus elongatus (strain ATCC 33912 / PCC 7942 / FACHB-805)</name>
    <name type="common">Anacystis nidulans R2</name>
    <dbReference type="NCBI Taxonomy" id="1140"/>
    <lineage>
        <taxon>Bacteria</taxon>
        <taxon>Bacillati</taxon>
        <taxon>Cyanobacteriota</taxon>
        <taxon>Cyanophyceae</taxon>
        <taxon>Synechococcales</taxon>
        <taxon>Synechococcaceae</taxon>
        <taxon>Synechococcus</taxon>
    </lineage>
</organism>
<evidence type="ECO:0000313" key="1">
    <source>
        <dbReference type="EMBL" id="AAB82042.1"/>
    </source>
</evidence>
<sequence length="227" mass="24672">MAIPGLGKCGRLMANQAEEFLAGALILLENTDHGAGHGPRARLLDTAHHHAHVGGFHDDGHTLRVEDFLHRLSNLAGQALLHLQTATVHLDDASQFAQADNLLVGDVSDVNFAHERQHVVFTKAEGGDVTHQHHFVVTFVEDGAVDQVIQGLAVAAGQKAIGLSDPFRGFQEPFPLWIFSDPEQQRADCCFHLGLGNSLRLRADRINQAVAAIQGGRSHRHKKPQSN</sequence>
<protein>
    <submittedName>
        <fullName evidence="1">Uncharacterized protein</fullName>
    </submittedName>
</protein>
<reference evidence="1" key="1">
    <citation type="submission" date="1997-10" db="EMBL/GenBank/DDBJ databases">
        <title>Genes encoding the alpha subunit of carboxyltransferase of the acetyl-CoA carboxylase complex and GTP cyclohydrolase I from cyanobacterium Synechococcus sp. PCC 7942.</title>
        <authorList>
            <person name="Phung L.T."/>
            <person name="Haselkorn R."/>
        </authorList>
    </citation>
    <scope>NUCLEOTIDE SEQUENCE</scope>
    <source>
        <strain evidence="1">PCC 7942</strain>
    </source>
</reference>